<evidence type="ECO:0000256" key="6">
    <source>
        <dbReference type="ARBA" id="ARBA00023136"/>
    </source>
</evidence>
<dbReference type="Proteomes" id="UP001148203">
    <property type="component" value="Unassembled WGS sequence"/>
</dbReference>
<evidence type="ECO:0000256" key="7">
    <source>
        <dbReference type="SAM" id="Phobius"/>
    </source>
</evidence>
<feature type="transmembrane region" description="Helical" evidence="7">
    <location>
        <begin position="567"/>
        <end position="587"/>
    </location>
</feature>
<comment type="subcellular location">
    <subcellularLocation>
        <location evidence="1">Membrane</location>
        <topology evidence="1">Multi-pass membrane protein</topology>
    </subcellularLocation>
</comment>
<dbReference type="InterPro" id="IPR027417">
    <property type="entry name" value="P-loop_NTPase"/>
</dbReference>
<reference evidence="10 11" key="1">
    <citation type="submission" date="2022-05" db="EMBL/GenBank/DDBJ databases">
        <title>Novel Pseudomonas spp. Isolated from a Rainbow Trout Aquaculture Facility.</title>
        <authorList>
            <person name="Testerman T."/>
            <person name="Graf J."/>
        </authorList>
    </citation>
    <scope>NUCLEOTIDE SEQUENCE [LARGE SCALE GENOMIC DNA]</scope>
    <source>
        <strain evidence="10 11">ID681</strain>
    </source>
</reference>
<evidence type="ECO:0000256" key="4">
    <source>
        <dbReference type="ARBA" id="ARBA00022840"/>
    </source>
</evidence>
<dbReference type="InterPro" id="IPR017871">
    <property type="entry name" value="ABC_transporter-like_CS"/>
</dbReference>
<keyword evidence="2 7" id="KW-0812">Transmembrane</keyword>
<dbReference type="PROSITE" id="PS50893">
    <property type="entry name" value="ABC_TRANSPORTER_2"/>
    <property type="match status" value="2"/>
</dbReference>
<dbReference type="PANTHER" id="PTHR43038:SF4">
    <property type="entry name" value="RIBOSOME-ASSOCIATED ATPASE"/>
    <property type="match status" value="1"/>
</dbReference>
<gene>
    <name evidence="10" type="primary">rbbA</name>
    <name evidence="10" type="ORF">M5G11_09785</name>
</gene>
<sequence>MTAPALKASGLCHRYGTLEALRDIAFELPPGTRCGLIGPDGAGKSSLLGLIAGVKKLQAGELEVLGGSIRQRRHRNSLYPRIAFMPQGLGGNLYAELSISENIRFFATLFGLSRAECEQRMHALLIATDLERFAERPAGKLSGGMKQKLGLCCALIHEPDLLILDEPTTGVDPLSRRRFWELVEQVRGERPQLTLLVATAYMEEAEQFEHCLMLDRGTLIAAGLSHELAGVTASGKLDEAFTHFQGDRTHDAQPLQIPPRTLGDGEIAIEAHELTLRFGDFTAVNKVSFAIGRGEIFGFLGSNGCGKTTTMKVLTGLMPATEGSAKLLGRPVNAKDLATRKRVGFMSQSFSLYGELSVRQNLELHARLFDLPKADSGPRIAELIERFDLGEIADQQSGGLPLGLRQRLSLAVAVLHRPEVLILDEPTSGVDPAARDDFWRLLIELSRDQGVTIFLSTHFMNEALRCDRISLMHAGKVLACDTPAALQRQFEGDTLEDAFVRCLEQAQGTAEPKPPLWEPALPEMVPLIAGKASSHKDNPRPQGTGFSFVRLFAVATREGKELLRDKVRLAFALLGALFMMVIFGYGISLDVENLAFAVYDQDQSPQSRTYLEAFRGSRYFAEQAPVRDARQMHQRLQRSEIKLALEIPPGFGRDLYAGRQPIVAAWLDGGMPFRAETSRNYVEAVHQANLEQLATLSSPAQARQTPVKLETRFRYNQDVVSVNAIGPGVMALILAFIPAMLTALGIVREKELGSITNFYATPLTRLEFLLGKQAPYLAVSLVNLALLVAMNRWLFGVPFKGSPLALACGGVLYLLATTSLGLLISAFTRTQIAAILGTMILTSLPTIQFSGLIVPRSSLDGSAALMGQLFPAGYFLDIAVGTFTKALSLRELWPQCLALLGFFLGFTGLSLVMLKKQEA</sequence>
<dbReference type="SMART" id="SM00382">
    <property type="entry name" value="AAA"/>
    <property type="match status" value="2"/>
</dbReference>
<dbReference type="InterPro" id="IPR047651">
    <property type="entry name" value="ABC2_perm_RbbA"/>
</dbReference>
<evidence type="ECO:0000256" key="2">
    <source>
        <dbReference type="ARBA" id="ARBA00022692"/>
    </source>
</evidence>
<evidence type="ECO:0000259" key="8">
    <source>
        <dbReference type="PROSITE" id="PS50893"/>
    </source>
</evidence>
<dbReference type="InterPro" id="IPR003593">
    <property type="entry name" value="AAA+_ATPase"/>
</dbReference>
<keyword evidence="11" id="KW-1185">Reference proteome</keyword>
<dbReference type="PROSITE" id="PS51012">
    <property type="entry name" value="ABC_TM2"/>
    <property type="match status" value="1"/>
</dbReference>
<accession>A0ABT5NRL7</accession>
<dbReference type="Pfam" id="PF12698">
    <property type="entry name" value="ABC2_membrane_3"/>
    <property type="match status" value="1"/>
</dbReference>
<feature type="transmembrane region" description="Helical" evidence="7">
    <location>
        <begin position="801"/>
        <end position="825"/>
    </location>
</feature>
<evidence type="ECO:0000256" key="1">
    <source>
        <dbReference type="ARBA" id="ARBA00004141"/>
    </source>
</evidence>
<dbReference type="InterPro" id="IPR047817">
    <property type="entry name" value="ABC2_TM_bact-type"/>
</dbReference>
<evidence type="ECO:0000256" key="3">
    <source>
        <dbReference type="ARBA" id="ARBA00022741"/>
    </source>
</evidence>
<dbReference type="Gene3D" id="3.40.50.300">
    <property type="entry name" value="P-loop containing nucleotide triphosphate hydrolases"/>
    <property type="match status" value="2"/>
</dbReference>
<keyword evidence="4" id="KW-0067">ATP-binding</keyword>
<dbReference type="Gene3D" id="3.40.1710.10">
    <property type="entry name" value="abc type-2 transporter like domain"/>
    <property type="match status" value="1"/>
</dbReference>
<dbReference type="InterPro" id="IPR003439">
    <property type="entry name" value="ABC_transporter-like_ATP-bd"/>
</dbReference>
<dbReference type="RefSeq" id="WP_273909851.1">
    <property type="nucleotide sequence ID" value="NZ_JAMDGX010000020.1"/>
</dbReference>
<dbReference type="NCBIfam" id="NF033858">
    <property type="entry name" value="ABC2_perm_RbbA"/>
    <property type="match status" value="1"/>
</dbReference>
<evidence type="ECO:0000256" key="5">
    <source>
        <dbReference type="ARBA" id="ARBA00022989"/>
    </source>
</evidence>
<proteinExistence type="predicted"/>
<protein>
    <submittedName>
        <fullName evidence="10">Ribosome-associated ATPase/putative transporter RbbA</fullName>
    </submittedName>
</protein>
<evidence type="ECO:0000259" key="9">
    <source>
        <dbReference type="PROSITE" id="PS51012"/>
    </source>
</evidence>
<feature type="domain" description="ABC transmembrane type-2" evidence="9">
    <location>
        <begin position="690"/>
        <end position="917"/>
    </location>
</feature>
<dbReference type="PANTHER" id="PTHR43038">
    <property type="entry name" value="ATP-BINDING CASSETTE, SUB-FAMILY H, MEMBER 1"/>
    <property type="match status" value="1"/>
</dbReference>
<dbReference type="CDD" id="cd03230">
    <property type="entry name" value="ABC_DR_subfamily_A"/>
    <property type="match status" value="1"/>
</dbReference>
<keyword evidence="6 7" id="KW-0472">Membrane</keyword>
<evidence type="ECO:0000313" key="10">
    <source>
        <dbReference type="EMBL" id="MDD0990824.1"/>
    </source>
</evidence>
<evidence type="ECO:0000313" key="11">
    <source>
        <dbReference type="Proteomes" id="UP001148203"/>
    </source>
</evidence>
<keyword evidence="3" id="KW-0547">Nucleotide-binding</keyword>
<comment type="caution">
    <text evidence="10">The sequence shown here is derived from an EMBL/GenBank/DDBJ whole genome shotgun (WGS) entry which is preliminary data.</text>
</comment>
<dbReference type="SUPFAM" id="SSF52540">
    <property type="entry name" value="P-loop containing nucleoside triphosphate hydrolases"/>
    <property type="match status" value="2"/>
</dbReference>
<feature type="domain" description="ABC transporter" evidence="8">
    <location>
        <begin position="269"/>
        <end position="499"/>
    </location>
</feature>
<dbReference type="EMBL" id="JAMDGY010000024">
    <property type="protein sequence ID" value="MDD0990824.1"/>
    <property type="molecule type" value="Genomic_DNA"/>
</dbReference>
<feature type="transmembrane region" description="Helical" evidence="7">
    <location>
        <begin position="724"/>
        <end position="747"/>
    </location>
</feature>
<keyword evidence="5 7" id="KW-1133">Transmembrane helix</keyword>
<name>A0ABT5NRL7_9PSED</name>
<dbReference type="InterPro" id="IPR013525">
    <property type="entry name" value="ABC2_TM"/>
</dbReference>
<organism evidence="10 11">
    <name type="scientific">Pseudomonas fontis</name>
    <dbReference type="NCBI Taxonomy" id="2942633"/>
    <lineage>
        <taxon>Bacteria</taxon>
        <taxon>Pseudomonadati</taxon>
        <taxon>Pseudomonadota</taxon>
        <taxon>Gammaproteobacteria</taxon>
        <taxon>Pseudomonadales</taxon>
        <taxon>Pseudomonadaceae</taxon>
        <taxon>Pseudomonas</taxon>
    </lineage>
</organism>
<dbReference type="PROSITE" id="PS00211">
    <property type="entry name" value="ABC_TRANSPORTER_1"/>
    <property type="match status" value="1"/>
</dbReference>
<feature type="domain" description="ABC transporter" evidence="8">
    <location>
        <begin position="6"/>
        <end position="241"/>
    </location>
</feature>
<feature type="transmembrane region" description="Helical" evidence="7">
    <location>
        <begin position="832"/>
        <end position="854"/>
    </location>
</feature>
<feature type="transmembrane region" description="Helical" evidence="7">
    <location>
        <begin position="892"/>
        <end position="914"/>
    </location>
</feature>
<dbReference type="Pfam" id="PF00005">
    <property type="entry name" value="ABC_tran"/>
    <property type="match status" value="2"/>
</dbReference>